<dbReference type="AlphaFoldDB" id="A0AAQ3UBQ4"/>
<sequence length="138" mass="15533">MAKALLLCLMTVTPVGTITLLGGVIMEFPLPRGPVSRWKPFLLGGVMEKDSLGQSNKREAKKTRPLQNDTKIVYTRFERAGGLENLEPRTLLENCLVIITRIKGQPTGFGTTKNHRQRWVLGAYMNPTSQYSPRPPYY</sequence>
<keyword evidence="3" id="KW-1185">Reference proteome</keyword>
<feature type="signal peptide" evidence="1">
    <location>
        <begin position="1"/>
        <end position="17"/>
    </location>
</feature>
<proteinExistence type="predicted"/>
<dbReference type="EMBL" id="CP144752">
    <property type="protein sequence ID" value="WVZ88726.1"/>
    <property type="molecule type" value="Genomic_DNA"/>
</dbReference>
<reference evidence="2 3" key="1">
    <citation type="submission" date="2024-02" db="EMBL/GenBank/DDBJ databases">
        <title>High-quality chromosome-scale genome assembly of Pensacola bahiagrass (Paspalum notatum Flugge var. saurae).</title>
        <authorList>
            <person name="Vega J.M."/>
            <person name="Podio M."/>
            <person name="Orjuela J."/>
            <person name="Siena L.A."/>
            <person name="Pessino S.C."/>
            <person name="Combes M.C."/>
            <person name="Mariac C."/>
            <person name="Albertini E."/>
            <person name="Pupilli F."/>
            <person name="Ortiz J.P.A."/>
            <person name="Leblanc O."/>
        </authorList>
    </citation>
    <scope>NUCLEOTIDE SEQUENCE [LARGE SCALE GENOMIC DNA]</scope>
    <source>
        <strain evidence="2">R1</strain>
        <tissue evidence="2">Leaf</tissue>
    </source>
</reference>
<organism evidence="2 3">
    <name type="scientific">Paspalum notatum var. saurae</name>
    <dbReference type="NCBI Taxonomy" id="547442"/>
    <lineage>
        <taxon>Eukaryota</taxon>
        <taxon>Viridiplantae</taxon>
        <taxon>Streptophyta</taxon>
        <taxon>Embryophyta</taxon>
        <taxon>Tracheophyta</taxon>
        <taxon>Spermatophyta</taxon>
        <taxon>Magnoliopsida</taxon>
        <taxon>Liliopsida</taxon>
        <taxon>Poales</taxon>
        <taxon>Poaceae</taxon>
        <taxon>PACMAD clade</taxon>
        <taxon>Panicoideae</taxon>
        <taxon>Andropogonodae</taxon>
        <taxon>Paspaleae</taxon>
        <taxon>Paspalinae</taxon>
        <taxon>Paspalum</taxon>
    </lineage>
</organism>
<gene>
    <name evidence="2" type="ORF">U9M48_035211</name>
</gene>
<feature type="chain" id="PRO_5042867471" evidence="1">
    <location>
        <begin position="18"/>
        <end position="138"/>
    </location>
</feature>
<evidence type="ECO:0000313" key="2">
    <source>
        <dbReference type="EMBL" id="WVZ88726.1"/>
    </source>
</evidence>
<name>A0AAQ3UBQ4_PASNO</name>
<evidence type="ECO:0000256" key="1">
    <source>
        <dbReference type="SAM" id="SignalP"/>
    </source>
</evidence>
<protein>
    <submittedName>
        <fullName evidence="2">Uncharacterized protein</fullName>
    </submittedName>
</protein>
<evidence type="ECO:0000313" key="3">
    <source>
        <dbReference type="Proteomes" id="UP001341281"/>
    </source>
</evidence>
<dbReference type="Proteomes" id="UP001341281">
    <property type="component" value="Chromosome 08"/>
</dbReference>
<accession>A0AAQ3UBQ4</accession>
<keyword evidence="1" id="KW-0732">Signal</keyword>